<protein>
    <recommendedName>
        <fullName evidence="3">KAP NTPase domain-containing protein</fullName>
    </recommendedName>
</protein>
<evidence type="ECO:0000313" key="1">
    <source>
        <dbReference type="EMBL" id="TAX81162.1"/>
    </source>
</evidence>
<evidence type="ECO:0000313" key="2">
    <source>
        <dbReference type="Proteomes" id="UP000291659"/>
    </source>
</evidence>
<dbReference type="Gene3D" id="3.40.50.450">
    <property type="match status" value="1"/>
</dbReference>
<evidence type="ECO:0008006" key="3">
    <source>
        <dbReference type="Google" id="ProtNLM"/>
    </source>
</evidence>
<dbReference type="SUPFAM" id="SSF52540">
    <property type="entry name" value="P-loop containing nucleoside triphosphate hydrolases"/>
    <property type="match status" value="1"/>
</dbReference>
<proteinExistence type="predicted"/>
<comment type="caution">
    <text evidence="1">The sequence shown here is derived from an EMBL/GenBank/DDBJ whole genome shotgun (WGS) entry which is preliminary data.</text>
</comment>
<dbReference type="RefSeq" id="WP_130762908.1">
    <property type="nucleotide sequence ID" value="NZ_SILL01000001.1"/>
</dbReference>
<reference evidence="1 2" key="1">
    <citation type="submission" date="2019-02" db="EMBL/GenBank/DDBJ databases">
        <title>The genomic architecture of introgression among sibling species of bacteria.</title>
        <authorList>
            <person name="Cavassim M.I.A."/>
            <person name="Moeskjaer S."/>
            <person name="Moslemi C."/>
            <person name="Fields B."/>
            <person name="Bachmann A."/>
            <person name="Vilhjalmsson B."/>
            <person name="Schierup M.H."/>
            <person name="Young J.P.W."/>
            <person name="Andersen S.U."/>
        </authorList>
    </citation>
    <scope>NUCLEOTIDE SEQUENCE [LARGE SCALE GENOMIC DNA]</scope>
    <source>
        <strain evidence="1 2">SM141A</strain>
    </source>
</reference>
<organism evidence="1 2">
    <name type="scientific">Rhizobium ruizarguesonis</name>
    <dbReference type="NCBI Taxonomy" id="2081791"/>
    <lineage>
        <taxon>Bacteria</taxon>
        <taxon>Pseudomonadati</taxon>
        <taxon>Pseudomonadota</taxon>
        <taxon>Alphaproteobacteria</taxon>
        <taxon>Hyphomicrobiales</taxon>
        <taxon>Rhizobiaceae</taxon>
        <taxon>Rhizobium/Agrobacterium group</taxon>
        <taxon>Rhizobium</taxon>
    </lineage>
</organism>
<gene>
    <name evidence="1" type="ORF">ELH98_08830</name>
</gene>
<dbReference type="InterPro" id="IPR027417">
    <property type="entry name" value="P-loop_NTPase"/>
</dbReference>
<dbReference type="InterPro" id="IPR059206">
    <property type="entry name" value="Sll1717-like"/>
</dbReference>
<dbReference type="Proteomes" id="UP000291659">
    <property type="component" value="Unassembled WGS sequence"/>
</dbReference>
<accession>A0ABY1X7F6</accession>
<dbReference type="NCBIfam" id="NF047389">
    <property type="entry name" value="ATPase_Sll1717"/>
    <property type="match status" value="1"/>
</dbReference>
<name>A0ABY1X7F6_9HYPH</name>
<dbReference type="EMBL" id="SIOX01000001">
    <property type="protein sequence ID" value="TAX81162.1"/>
    <property type="molecule type" value="Genomic_DNA"/>
</dbReference>
<sequence length="770" mass="86233">MVFRTAFFAHPGSPPELARTIQIACDKAIPGHIGLSIVPWPQMDVFGQSIGDKVREDIAAADILVGDITVPNLNVYYEIGYAIGQGKSVAPVVNMSFAEATRGVQSEGFFDTIAYRSYENADQLSEIFNVLPNTNLVELYARPLNTSQPLYLLDTVRKTDFRNAIVSTIKDSKVFYRSFDPIETFRFSTITALAEISASAGVVIPLLSTSIDDAARHNLRAAFMAGISHGMGKKTLLLQLGGVQGAIPADYRDLVQSFTNEADTIEAVKAFCTEALLATQQPPKLKASSRTKLQALSLGASAAENEFRTLENYFVETSEYVRTLRGEVTVVSGRKGSGKTAIFFMVRDAIRSKTNAQVTDLKPESHQLSLFRQELLKLVDLGVFDHTIAAFWYFVFLSEMLFTIKRHYEHRSSYDGNALKALIEIDEALDLFGITDSGDFTARINRLSRSVTEEINAAYSKGSSLQPHLLTNIVFRGGINRIKQLIVQYSDPRTNILLLFDNIDKGWPTKGVEEFDVRMIRIMVESLDKIRRDLDAADRRFTSVVFLRNDIYELMVEQTPDRGKAGQIRMDWNDPEKLRQVIYRRLESSTGKEGASFPVLWLDHFDARVEGMDSFDYCVEHCLMRPRFLITIVENAIANAINRGNPKVKEGDLIAAVRQHSNYLISEFGFEIRDASGLSADILYEMIGLSKHVTKEEVLARFTSAGLGGEELEEAFTLMLWYGVIGIVRPDGTERYIYDYDYSIKRLRAEAKVAAINKYSINSAIQLALN</sequence>
<keyword evidence="2" id="KW-1185">Reference proteome</keyword>